<dbReference type="FunFam" id="3.40.50.2000:FF:000060">
    <property type="entry name" value="Glycosyltransferase"/>
    <property type="match status" value="1"/>
</dbReference>
<dbReference type="CDD" id="cd03784">
    <property type="entry name" value="GT1_Gtf-like"/>
    <property type="match status" value="1"/>
</dbReference>
<dbReference type="EnsemblPlants" id="Solyc04g016177.1.1">
    <property type="protein sequence ID" value="Solyc04g016177.1.1"/>
    <property type="gene ID" value="Solyc04g016177.1"/>
</dbReference>
<evidence type="ECO:0000313" key="8">
    <source>
        <dbReference type="Proteomes" id="UP000004994"/>
    </source>
</evidence>
<dbReference type="PANTHER" id="PTHR48044:SF80">
    <property type="entry name" value="ZEATIN O-XYLOSYLTRANSFERASE-LIKE"/>
    <property type="match status" value="1"/>
</dbReference>
<proteinExistence type="inferred from homology"/>
<name>A0A3Q7G239_SOLLC</name>
<evidence type="ECO:0000256" key="2">
    <source>
        <dbReference type="ARBA" id="ARBA00022676"/>
    </source>
</evidence>
<evidence type="ECO:0000256" key="4">
    <source>
        <dbReference type="RuleBase" id="RU003718"/>
    </source>
</evidence>
<keyword evidence="3 4" id="KW-0808">Transferase</keyword>
<evidence type="ECO:0000256" key="3">
    <source>
        <dbReference type="ARBA" id="ARBA00022679"/>
    </source>
</evidence>
<protein>
    <recommendedName>
        <fullName evidence="5">Glycosyltransferase</fullName>
        <ecNumber evidence="5">2.4.1.-</ecNumber>
    </recommendedName>
</protein>
<reference evidence="7" key="1">
    <citation type="journal article" date="2012" name="Nature">
        <title>The tomato genome sequence provides insights into fleshy fruit evolution.</title>
        <authorList>
            <consortium name="Tomato Genome Consortium"/>
        </authorList>
    </citation>
    <scope>NUCLEOTIDE SEQUENCE [LARGE SCALE GENOMIC DNA]</scope>
    <source>
        <strain evidence="7">cv. Heinz 1706</strain>
    </source>
</reference>
<dbReference type="InterPro" id="IPR035595">
    <property type="entry name" value="UDP_glycos_trans_CS"/>
</dbReference>
<comment type="similarity">
    <text evidence="1 4">Belongs to the UDP-glycosyltransferase family.</text>
</comment>
<dbReference type="GO" id="GO:0016138">
    <property type="term" value="P:glycoside biosynthetic process"/>
    <property type="evidence" value="ECO:0007669"/>
    <property type="project" value="UniProtKB-ARBA"/>
</dbReference>
<dbReference type="Gene3D" id="3.40.50.2000">
    <property type="entry name" value="Glycogen Phosphorylase B"/>
    <property type="match status" value="2"/>
</dbReference>
<dbReference type="Gramene" id="Solyc04g016177.1.1">
    <property type="protein sequence ID" value="Solyc04g016177.1.1"/>
    <property type="gene ID" value="Solyc04g016177.1"/>
</dbReference>
<dbReference type="Pfam" id="PF26168">
    <property type="entry name" value="Glyco_transf_N"/>
    <property type="match status" value="1"/>
</dbReference>
<organism evidence="7">
    <name type="scientific">Solanum lycopersicum</name>
    <name type="common">Tomato</name>
    <name type="synonym">Lycopersicon esculentum</name>
    <dbReference type="NCBI Taxonomy" id="4081"/>
    <lineage>
        <taxon>Eukaryota</taxon>
        <taxon>Viridiplantae</taxon>
        <taxon>Streptophyta</taxon>
        <taxon>Embryophyta</taxon>
        <taxon>Tracheophyta</taxon>
        <taxon>Spermatophyta</taxon>
        <taxon>Magnoliopsida</taxon>
        <taxon>eudicotyledons</taxon>
        <taxon>Gunneridae</taxon>
        <taxon>Pentapetalae</taxon>
        <taxon>asterids</taxon>
        <taxon>lamiids</taxon>
        <taxon>Solanales</taxon>
        <taxon>Solanaceae</taxon>
        <taxon>Solanoideae</taxon>
        <taxon>Solaneae</taxon>
        <taxon>Solanum</taxon>
        <taxon>Solanum subgen. Lycopersicon</taxon>
    </lineage>
</organism>
<dbReference type="InterPro" id="IPR058980">
    <property type="entry name" value="Glyco_transf_N"/>
</dbReference>
<dbReference type="Proteomes" id="UP000004994">
    <property type="component" value="Chromosome 4"/>
</dbReference>
<accession>A0A3Q7G239</accession>
<dbReference type="AlphaFoldDB" id="A0A3Q7G239"/>
<dbReference type="EC" id="2.4.1.-" evidence="5"/>
<dbReference type="GO" id="GO:0035251">
    <property type="term" value="F:UDP-glucosyltransferase activity"/>
    <property type="evidence" value="ECO:0000318"/>
    <property type="project" value="GO_Central"/>
</dbReference>
<evidence type="ECO:0000313" key="7">
    <source>
        <dbReference type="EnsemblPlants" id="Solyc04g016177.1.1"/>
    </source>
</evidence>
<reference evidence="7" key="2">
    <citation type="submission" date="2019-01" db="UniProtKB">
        <authorList>
            <consortium name="EnsemblPlants"/>
        </authorList>
    </citation>
    <scope>IDENTIFICATION</scope>
    <source>
        <strain evidence="7">cv. Heinz 1706</strain>
    </source>
</reference>
<dbReference type="Pfam" id="PF00201">
    <property type="entry name" value="UDPGT"/>
    <property type="match status" value="1"/>
</dbReference>
<dbReference type="OMA" id="DFIAYMT"/>
<dbReference type="InParanoid" id="A0A3Q7G239"/>
<evidence type="ECO:0000256" key="5">
    <source>
        <dbReference type="RuleBase" id="RU362057"/>
    </source>
</evidence>
<dbReference type="SUPFAM" id="SSF53756">
    <property type="entry name" value="UDP-Glycosyltransferase/glycogen phosphorylase"/>
    <property type="match status" value="1"/>
</dbReference>
<sequence length="417" mass="47304">MDREVVIVMVPFPIQGHLNQLLQLACLLSSTYDLPVYYVVSATHNQQARFHDIPTHELALPPPDFNALSKISHYGITSFLRDISSKSRRLIVVHDFFMSYSVQDVSSLLNAESYRFNCISAFTLYCSSYLFSGMFVQLGEKLLKKLPSLEGAMPDEVKNFIALQSPYMDIRTGDIHNTSKIIEHGFLDLLAQVESKQQWAINPTLPTKLNHISNRNNICLEWLEKQPRRSILYISFGTSTTFSDGEVMEFKPIRVDIFTGEARKHVFPEGFEERVKGVGLLVREWAPQPDILPHSSTGGFMSHCGWNSCIESITMGVPIAAWPMRSDQPVNSFLVMEILKIGLFVREREKLEELVSASTIENVVRKLMAFEDGDAIRKRAEELGEAVRRSTEKGGASRMELDSLIAHHKIRVAFHQK</sequence>
<evidence type="ECO:0000256" key="1">
    <source>
        <dbReference type="ARBA" id="ARBA00009995"/>
    </source>
</evidence>
<keyword evidence="2 4" id="KW-0328">Glycosyltransferase</keyword>
<dbReference type="PANTHER" id="PTHR48044">
    <property type="entry name" value="GLYCOSYLTRANSFERASE"/>
    <property type="match status" value="1"/>
</dbReference>
<dbReference type="InterPro" id="IPR002213">
    <property type="entry name" value="UDP_glucos_trans"/>
</dbReference>
<dbReference type="PROSITE" id="PS00375">
    <property type="entry name" value="UDPGT"/>
    <property type="match status" value="1"/>
</dbReference>
<evidence type="ECO:0000259" key="6">
    <source>
        <dbReference type="Pfam" id="PF26168"/>
    </source>
</evidence>
<feature type="domain" description="Glycosyltransferase N-terminal" evidence="6">
    <location>
        <begin position="4"/>
        <end position="204"/>
    </location>
</feature>
<keyword evidence="8" id="KW-1185">Reference proteome</keyword>